<dbReference type="Proteomes" id="UP000812966">
    <property type="component" value="Unassembled WGS sequence"/>
</dbReference>
<name>A0A8K0JPC3_9TREE</name>
<dbReference type="InterPro" id="IPR011989">
    <property type="entry name" value="ARM-like"/>
</dbReference>
<dbReference type="InterPro" id="IPR033712">
    <property type="entry name" value="Pumilio_RNA-bd"/>
</dbReference>
<dbReference type="SMART" id="SM00025">
    <property type="entry name" value="Pumilio"/>
    <property type="match status" value="8"/>
</dbReference>
<dbReference type="PROSITE" id="PS50302">
    <property type="entry name" value="PUM"/>
    <property type="match status" value="8"/>
</dbReference>
<feature type="compositionally biased region" description="Low complexity" evidence="3">
    <location>
        <begin position="116"/>
        <end position="156"/>
    </location>
</feature>
<dbReference type="Pfam" id="PF00806">
    <property type="entry name" value="PUF"/>
    <property type="match status" value="8"/>
</dbReference>
<feature type="compositionally biased region" description="Low complexity" evidence="3">
    <location>
        <begin position="192"/>
        <end position="202"/>
    </location>
</feature>
<evidence type="ECO:0000313" key="5">
    <source>
        <dbReference type="EMBL" id="KAG7562973.1"/>
    </source>
</evidence>
<feature type="region of interest" description="Disordered" evidence="3">
    <location>
        <begin position="647"/>
        <end position="683"/>
    </location>
</feature>
<feature type="compositionally biased region" description="Basic and acidic residues" evidence="3">
    <location>
        <begin position="649"/>
        <end position="659"/>
    </location>
</feature>
<dbReference type="EMBL" id="JABELV010000022">
    <property type="protein sequence ID" value="KAG7562973.1"/>
    <property type="molecule type" value="Genomic_DNA"/>
</dbReference>
<dbReference type="InterPro" id="IPR001313">
    <property type="entry name" value="Pumilio_RNA-bd_rpt"/>
</dbReference>
<feature type="repeat" description="Pumilio" evidence="2">
    <location>
        <begin position="554"/>
        <end position="589"/>
    </location>
</feature>
<keyword evidence="6" id="KW-1185">Reference proteome</keyword>
<reference evidence="5" key="1">
    <citation type="submission" date="2020-04" db="EMBL/GenBank/DDBJ databases">
        <title>Analysis of mating type loci in Filobasidium floriforme.</title>
        <authorList>
            <person name="Nowrousian M."/>
        </authorList>
    </citation>
    <scope>NUCLEOTIDE SEQUENCE</scope>
    <source>
        <strain evidence="5">CBS 6242</strain>
    </source>
</reference>
<protein>
    <recommendedName>
        <fullName evidence="4">PUM-HD domain-containing protein</fullName>
    </recommendedName>
</protein>
<organism evidence="5 6">
    <name type="scientific">Filobasidium floriforme</name>
    <dbReference type="NCBI Taxonomy" id="5210"/>
    <lineage>
        <taxon>Eukaryota</taxon>
        <taxon>Fungi</taxon>
        <taxon>Dikarya</taxon>
        <taxon>Basidiomycota</taxon>
        <taxon>Agaricomycotina</taxon>
        <taxon>Tremellomycetes</taxon>
        <taxon>Filobasidiales</taxon>
        <taxon>Filobasidiaceae</taxon>
        <taxon>Filobasidium</taxon>
    </lineage>
</organism>
<gene>
    <name evidence="5" type="ORF">FFLO_01531</name>
</gene>
<dbReference type="InterPro" id="IPR033133">
    <property type="entry name" value="PUM-HD"/>
</dbReference>
<sequence>MPGSRRTSAMAPAGAATGGETFGLDKLSLSTGQVGEGREEDVGAEGARDSVNFLNLGNEDEGFVPAGAREAGKISTSSAALDLAPLAQTNQRFPHRPFDTGLKTSEWPQFSGVPKSANDAAAGSAQASTAAGNVSGQVSSNGTGNNNNSAPNGTAVSANVSRRESPTGPNAGGADMSASIASLPPMPSRSVPGTPGAPLNPGNLGGLSSFRKNGPPTAGIAGGQALEGLSASQRGFSNPDLAKAFQKVGPAGFGPLAGGPRKPYGQPDPLYAGMEAPGIAPLGGHQFGGYENYGFDDDNFGSGALYPGGGMGMRSKKADMEREYNRFAGMRLEDLQGEILSLSKDQHGCRYLQKKLEEEAPEHRDMIFRETYGHFPELMTDPFGNYLCQKLLEYSTEEQRNVICESVANDLVGISLNMHGTRAVQKMIDFLSNPRQPNQIRSIILALSLNVVALIKDLNGNHVIQKCLNRLIPEDNQFIYNAVAAHCVEVATHRHGCCVLQRCIDHATDSQRVQLVTEITFHALTLVQDPFGNYVVQYVLDLNDVRFSEPLIRQFVGNVCVLSVQKFSSNVIEKCIRVADPELRKILVAELLSRGRLEKLLRDSFANYVVQTALDYADPAQRMALVDHIRPILPMIRNTPYGKRIQSKLQREQHGHQDHYGGGGPGSAGGNNGGGGGGYQGQQGMMNLGMNNYGNGYGHGGHGGHGGNHGNHGGRGGHYSHPRHMGGHPNMHHNAMNDMYGPGPGQGMGGYGGYQGAMGGGYDMGFQHMGQQQFGGPHGQFAGNQGGFPPAGQNGNDSAFGPGGYNAPAPGEQQDGPIGNMGIVPIENGNLGGFAPQQGFAPYM</sequence>
<feature type="domain" description="PUM-HD" evidence="4">
    <location>
        <begin position="313"/>
        <end position="653"/>
    </location>
</feature>
<evidence type="ECO:0000313" key="6">
    <source>
        <dbReference type="Proteomes" id="UP000812966"/>
    </source>
</evidence>
<comment type="caution">
    <text evidence="5">The sequence shown here is derived from an EMBL/GenBank/DDBJ whole genome shotgun (WGS) entry which is preliminary data.</text>
</comment>
<dbReference type="FunFam" id="1.25.10.10:FF:000237">
    <property type="entry name" value="Pumilio homolog 9"/>
    <property type="match status" value="1"/>
</dbReference>
<dbReference type="AlphaFoldDB" id="A0A8K0JPC3"/>
<dbReference type="GO" id="GO:0003729">
    <property type="term" value="F:mRNA binding"/>
    <property type="evidence" value="ECO:0007669"/>
    <property type="project" value="TreeGrafter"/>
</dbReference>
<feature type="repeat" description="Pumilio" evidence="2">
    <location>
        <begin position="518"/>
        <end position="553"/>
    </location>
</feature>
<proteinExistence type="predicted"/>
<evidence type="ECO:0000259" key="4">
    <source>
        <dbReference type="PROSITE" id="PS50303"/>
    </source>
</evidence>
<keyword evidence="1" id="KW-0677">Repeat</keyword>
<dbReference type="InterPro" id="IPR016024">
    <property type="entry name" value="ARM-type_fold"/>
</dbReference>
<evidence type="ECO:0000256" key="3">
    <source>
        <dbReference type="SAM" id="MobiDB-lite"/>
    </source>
</evidence>
<feature type="repeat" description="Pumilio" evidence="2">
    <location>
        <begin position="334"/>
        <end position="369"/>
    </location>
</feature>
<feature type="region of interest" description="Disordered" evidence="3">
    <location>
        <begin position="105"/>
        <end position="223"/>
    </location>
</feature>
<feature type="repeat" description="Pumilio" evidence="2">
    <location>
        <begin position="370"/>
        <end position="405"/>
    </location>
</feature>
<feature type="compositionally biased region" description="Gly residues" evidence="3">
    <location>
        <begin position="660"/>
        <end position="681"/>
    </location>
</feature>
<feature type="region of interest" description="Disordered" evidence="3">
    <location>
        <begin position="1"/>
        <end position="25"/>
    </location>
</feature>
<dbReference type="SUPFAM" id="SSF48371">
    <property type="entry name" value="ARM repeat"/>
    <property type="match status" value="1"/>
</dbReference>
<dbReference type="PANTHER" id="PTHR12537:SF13">
    <property type="entry name" value="PUMILIO HOMOLOGY DOMAIN FAMILY MEMBER 4"/>
    <property type="match status" value="1"/>
</dbReference>
<feature type="repeat" description="Pumilio" evidence="2">
    <location>
        <begin position="446"/>
        <end position="481"/>
    </location>
</feature>
<evidence type="ECO:0000256" key="2">
    <source>
        <dbReference type="PROSITE-ProRule" id="PRU00317"/>
    </source>
</evidence>
<feature type="repeat" description="Pumilio" evidence="2">
    <location>
        <begin position="590"/>
        <end position="627"/>
    </location>
</feature>
<dbReference type="GO" id="GO:0005737">
    <property type="term" value="C:cytoplasm"/>
    <property type="evidence" value="ECO:0007669"/>
    <property type="project" value="TreeGrafter"/>
</dbReference>
<dbReference type="PROSITE" id="PS50303">
    <property type="entry name" value="PUM_HD"/>
    <property type="match status" value="1"/>
</dbReference>
<feature type="repeat" description="Pumilio" evidence="2">
    <location>
        <begin position="406"/>
        <end position="442"/>
    </location>
</feature>
<feature type="region of interest" description="Disordered" evidence="3">
    <location>
        <begin position="785"/>
        <end position="815"/>
    </location>
</feature>
<evidence type="ECO:0000256" key="1">
    <source>
        <dbReference type="ARBA" id="ARBA00022737"/>
    </source>
</evidence>
<accession>A0A8K0JPC3</accession>
<dbReference type="PANTHER" id="PTHR12537">
    <property type="entry name" value="RNA BINDING PROTEIN PUMILIO-RELATED"/>
    <property type="match status" value="1"/>
</dbReference>
<dbReference type="CDD" id="cd07920">
    <property type="entry name" value="Pumilio"/>
    <property type="match status" value="1"/>
</dbReference>
<dbReference type="Gene3D" id="1.25.10.10">
    <property type="entry name" value="Leucine-rich Repeat Variant"/>
    <property type="match status" value="1"/>
</dbReference>
<feature type="repeat" description="Pumilio" evidence="2">
    <location>
        <begin position="482"/>
        <end position="517"/>
    </location>
</feature>
<dbReference type="GO" id="GO:0010608">
    <property type="term" value="P:post-transcriptional regulation of gene expression"/>
    <property type="evidence" value="ECO:0007669"/>
    <property type="project" value="TreeGrafter"/>
</dbReference>